<evidence type="ECO:0000256" key="1">
    <source>
        <dbReference type="ARBA" id="ARBA00004370"/>
    </source>
</evidence>
<dbReference type="EMBL" id="JARGEI010000023">
    <property type="protein sequence ID" value="KAJ8710092.1"/>
    <property type="molecule type" value="Genomic_DNA"/>
</dbReference>
<dbReference type="GO" id="GO:0070453">
    <property type="term" value="P:regulation of heme biosynthetic process"/>
    <property type="evidence" value="ECO:0007669"/>
    <property type="project" value="TreeGrafter"/>
</dbReference>
<evidence type="ECO:0000256" key="2">
    <source>
        <dbReference type="ARBA" id="ARBA00007590"/>
    </source>
</evidence>
<evidence type="ECO:0000256" key="5">
    <source>
        <dbReference type="ARBA" id="ARBA00023136"/>
    </source>
</evidence>
<dbReference type="PANTHER" id="PTHR12668">
    <property type="entry name" value="TRANSMEMBRANE PROTEIN 14, 15"/>
    <property type="match status" value="1"/>
</dbReference>
<organism evidence="7 8">
    <name type="scientific">Mythimna separata</name>
    <name type="common">Oriental armyworm</name>
    <name type="synonym">Pseudaletia separata</name>
    <dbReference type="NCBI Taxonomy" id="271217"/>
    <lineage>
        <taxon>Eukaryota</taxon>
        <taxon>Metazoa</taxon>
        <taxon>Ecdysozoa</taxon>
        <taxon>Arthropoda</taxon>
        <taxon>Hexapoda</taxon>
        <taxon>Insecta</taxon>
        <taxon>Pterygota</taxon>
        <taxon>Neoptera</taxon>
        <taxon>Endopterygota</taxon>
        <taxon>Lepidoptera</taxon>
        <taxon>Glossata</taxon>
        <taxon>Ditrysia</taxon>
        <taxon>Noctuoidea</taxon>
        <taxon>Noctuidae</taxon>
        <taxon>Noctuinae</taxon>
        <taxon>Hadenini</taxon>
        <taxon>Mythimna</taxon>
    </lineage>
</organism>
<dbReference type="AlphaFoldDB" id="A0AAD8DNB4"/>
<keyword evidence="5 6" id="KW-0472">Membrane</keyword>
<proteinExistence type="inferred from homology"/>
<dbReference type="Proteomes" id="UP001231518">
    <property type="component" value="Chromosome 23"/>
</dbReference>
<feature type="transmembrane region" description="Helical" evidence="6">
    <location>
        <begin position="6"/>
        <end position="23"/>
    </location>
</feature>
<feature type="transmembrane region" description="Helical" evidence="6">
    <location>
        <begin position="79"/>
        <end position="98"/>
    </location>
</feature>
<evidence type="ECO:0000313" key="8">
    <source>
        <dbReference type="Proteomes" id="UP001231518"/>
    </source>
</evidence>
<comment type="caution">
    <text evidence="7">The sequence shown here is derived from an EMBL/GenBank/DDBJ whole genome shotgun (WGS) entry which is preliminary data.</text>
</comment>
<dbReference type="GO" id="GO:0031966">
    <property type="term" value="C:mitochondrial membrane"/>
    <property type="evidence" value="ECO:0007669"/>
    <property type="project" value="TreeGrafter"/>
</dbReference>
<evidence type="ECO:0000256" key="4">
    <source>
        <dbReference type="ARBA" id="ARBA00022989"/>
    </source>
</evidence>
<name>A0AAD8DNB4_MYTSE</name>
<feature type="transmembrane region" description="Helical" evidence="6">
    <location>
        <begin position="30"/>
        <end position="49"/>
    </location>
</feature>
<protein>
    <recommendedName>
        <fullName evidence="9">Transmembrane protein 14C</fullName>
    </recommendedName>
</protein>
<comment type="subcellular location">
    <subcellularLocation>
        <location evidence="1">Membrane</location>
    </subcellularLocation>
</comment>
<evidence type="ECO:0000256" key="3">
    <source>
        <dbReference type="ARBA" id="ARBA00022692"/>
    </source>
</evidence>
<keyword evidence="4 6" id="KW-1133">Transmembrane helix</keyword>
<evidence type="ECO:0008006" key="9">
    <source>
        <dbReference type="Google" id="ProtNLM"/>
    </source>
</evidence>
<dbReference type="InterPro" id="IPR044890">
    <property type="entry name" value="TMEM14_sf"/>
</dbReference>
<comment type="similarity">
    <text evidence="2">Belongs to the TMEM14 family.</text>
</comment>
<evidence type="ECO:0000256" key="6">
    <source>
        <dbReference type="SAM" id="Phobius"/>
    </source>
</evidence>
<keyword evidence="8" id="KW-1185">Reference proteome</keyword>
<dbReference type="PANTHER" id="PTHR12668:SF43">
    <property type="entry name" value="TRANSMEMBRANE PROTEIN 14 HOMOLOG"/>
    <property type="match status" value="1"/>
</dbReference>
<dbReference type="InterPro" id="IPR005349">
    <property type="entry name" value="TMEM14"/>
</dbReference>
<accession>A0AAD8DNB4</accession>
<keyword evidence="3 6" id="KW-0812">Transmembrane</keyword>
<gene>
    <name evidence="7" type="ORF">PYW07_009458</name>
</gene>
<evidence type="ECO:0000313" key="7">
    <source>
        <dbReference type="EMBL" id="KAJ8710092.1"/>
    </source>
</evidence>
<sequence>MGVDILSFAYAATVAAGGIMGYAKAGSIPSLGAGLVFGSILGVGAYQLSQDPSNYTLMLGTTSALGGLMGYRYYNGRKFMPAGLVFCLSVGMIAKIVFKHVGAKSPMPVKGEEVIEQ</sequence>
<dbReference type="Pfam" id="PF03647">
    <property type="entry name" value="Tmemb_14"/>
    <property type="match status" value="1"/>
</dbReference>
<dbReference type="Gene3D" id="1.10.10.1740">
    <property type="entry name" value="Transmembrane protein 14-like"/>
    <property type="match status" value="1"/>
</dbReference>
<reference evidence="7" key="1">
    <citation type="submission" date="2023-03" db="EMBL/GenBank/DDBJ databases">
        <title>Chromosome-level genomes of two armyworms, Mythimna separata and Mythimna loreyi, provide insights into the biosynthesis and reception of sex pheromones.</title>
        <authorList>
            <person name="Zhao H."/>
        </authorList>
    </citation>
    <scope>NUCLEOTIDE SEQUENCE</scope>
    <source>
        <strain evidence="7">BeijingLab</strain>
        <tissue evidence="7">Pupa</tissue>
    </source>
</reference>